<proteinExistence type="predicted"/>
<keyword evidence="3" id="KW-1185">Reference proteome</keyword>
<dbReference type="Pfam" id="PF05699">
    <property type="entry name" value="Dimer_Tnp_hAT"/>
    <property type="match status" value="1"/>
</dbReference>
<dbReference type="PANTHER" id="PTHR37162">
    <property type="entry name" value="HAT FAMILY DIMERISATION DOMAINCONTAINING PROTEIN-RELATED"/>
    <property type="match status" value="1"/>
</dbReference>
<reference evidence="2" key="1">
    <citation type="submission" date="2021-03" db="EMBL/GenBank/DDBJ databases">
        <authorList>
            <person name="Bekaert M."/>
        </authorList>
    </citation>
    <scope>NUCLEOTIDE SEQUENCE</scope>
</reference>
<sequence>MFPDSPTAQKFACRRTKTTHIVTQALAPHWDNKVTDMCKEEKFAVMIDESNDKGDNKKLNILVRVYNTTLQKIATHFVGIPTCNIVASLSDRFLSLSPDQKSQLEDQASDYILSPKSDLPPYDKENTTMNQFWQSMAQRKIPSGQPQFDLLFQLSKVMLTIPHSNADTERTFSMLKKIQTDSRDNLESKTIHSLLSIKINNYTDCYLYKPEPSLVRSAKSACTSYQSQCSTTSA</sequence>
<gene>
    <name evidence="2" type="ORF">MEDL_22663</name>
</gene>
<dbReference type="InterPro" id="IPR008906">
    <property type="entry name" value="HATC_C_dom"/>
</dbReference>
<feature type="domain" description="HAT C-terminal dimerisation" evidence="1">
    <location>
        <begin position="146"/>
        <end position="198"/>
    </location>
</feature>
<dbReference type="SUPFAM" id="SSF53098">
    <property type="entry name" value="Ribonuclease H-like"/>
    <property type="match status" value="1"/>
</dbReference>
<dbReference type="GO" id="GO:0046983">
    <property type="term" value="F:protein dimerization activity"/>
    <property type="evidence" value="ECO:0007669"/>
    <property type="project" value="InterPro"/>
</dbReference>
<accession>A0A8S3RGE3</accession>
<name>A0A8S3RGE3_MYTED</name>
<organism evidence="2 3">
    <name type="scientific">Mytilus edulis</name>
    <name type="common">Blue mussel</name>
    <dbReference type="NCBI Taxonomy" id="6550"/>
    <lineage>
        <taxon>Eukaryota</taxon>
        <taxon>Metazoa</taxon>
        <taxon>Spiralia</taxon>
        <taxon>Lophotrochozoa</taxon>
        <taxon>Mollusca</taxon>
        <taxon>Bivalvia</taxon>
        <taxon>Autobranchia</taxon>
        <taxon>Pteriomorphia</taxon>
        <taxon>Mytilida</taxon>
        <taxon>Mytiloidea</taxon>
        <taxon>Mytilidae</taxon>
        <taxon>Mytilinae</taxon>
        <taxon>Mytilus</taxon>
    </lineage>
</organism>
<evidence type="ECO:0000313" key="3">
    <source>
        <dbReference type="Proteomes" id="UP000683360"/>
    </source>
</evidence>
<dbReference type="AlphaFoldDB" id="A0A8S3RGE3"/>
<comment type="caution">
    <text evidence="2">The sequence shown here is derived from an EMBL/GenBank/DDBJ whole genome shotgun (WGS) entry which is preliminary data.</text>
</comment>
<evidence type="ECO:0000259" key="1">
    <source>
        <dbReference type="Pfam" id="PF05699"/>
    </source>
</evidence>
<dbReference type="InterPro" id="IPR012337">
    <property type="entry name" value="RNaseH-like_sf"/>
</dbReference>
<dbReference type="EMBL" id="CAJPWZ010001110">
    <property type="protein sequence ID" value="CAG2208435.1"/>
    <property type="molecule type" value="Genomic_DNA"/>
</dbReference>
<dbReference type="OrthoDB" id="6148792at2759"/>
<dbReference type="Proteomes" id="UP000683360">
    <property type="component" value="Unassembled WGS sequence"/>
</dbReference>
<protein>
    <recommendedName>
        <fullName evidence="1">HAT C-terminal dimerisation domain-containing protein</fullName>
    </recommendedName>
</protein>
<dbReference type="PANTHER" id="PTHR37162:SF1">
    <property type="entry name" value="BED-TYPE DOMAIN-CONTAINING PROTEIN"/>
    <property type="match status" value="1"/>
</dbReference>
<evidence type="ECO:0000313" key="2">
    <source>
        <dbReference type="EMBL" id="CAG2208435.1"/>
    </source>
</evidence>